<dbReference type="Proteomes" id="UP000187735">
    <property type="component" value="Chromosome"/>
</dbReference>
<accession>A0A1P8WQ16</accession>
<reference evidence="1 2" key="1">
    <citation type="journal article" date="2016" name="Front. Microbiol.">
        <title>Fuerstia marisgermanicae gen. nov., sp. nov., an Unusual Member of the Phylum Planctomycetes from the German Wadden Sea.</title>
        <authorList>
            <person name="Kohn T."/>
            <person name="Heuer A."/>
            <person name="Jogler M."/>
            <person name="Vollmers J."/>
            <person name="Boedeker C."/>
            <person name="Bunk B."/>
            <person name="Rast P."/>
            <person name="Borchert D."/>
            <person name="Glockner I."/>
            <person name="Freese H.M."/>
            <person name="Klenk H.P."/>
            <person name="Overmann J."/>
            <person name="Kaster A.K."/>
            <person name="Rohde M."/>
            <person name="Wiegand S."/>
            <person name="Jogler C."/>
        </authorList>
    </citation>
    <scope>NUCLEOTIDE SEQUENCE [LARGE SCALE GENOMIC DNA]</scope>
    <source>
        <strain evidence="1 2">NH11</strain>
    </source>
</reference>
<gene>
    <name evidence="1" type="ORF">Fuma_05815</name>
</gene>
<name>A0A1P8WQ16_9PLAN</name>
<evidence type="ECO:0000313" key="2">
    <source>
        <dbReference type="Proteomes" id="UP000187735"/>
    </source>
</evidence>
<keyword evidence="2" id="KW-1185">Reference proteome</keyword>
<dbReference type="EMBL" id="CP017641">
    <property type="protein sequence ID" value="APZ96147.1"/>
    <property type="molecule type" value="Genomic_DNA"/>
</dbReference>
<proteinExistence type="predicted"/>
<protein>
    <recommendedName>
        <fullName evidence="3">N-acetyltransferase domain-containing protein</fullName>
    </recommendedName>
</protein>
<dbReference type="InterPro" id="IPR016181">
    <property type="entry name" value="Acyl_CoA_acyltransferase"/>
</dbReference>
<evidence type="ECO:0008006" key="3">
    <source>
        <dbReference type="Google" id="ProtNLM"/>
    </source>
</evidence>
<sequence>MCCRSSVLKYPAVPRREFTHPFCFDTNTSFMTSILRDLKAALFNLSTKQIELCEFDELDRESAKSLSAHWQKPNWWDETDAVERQNQPDYTWNWASFVSNRVLNRPSGKAVCVRSDDGIIQGAMIYELGVKSWLNPIEKTVFVELVATSPANRDILVREPRYRKAGLSLLRYAMIHSVEVGLRGRLSLFPIANQKFYTSVGFEETAQRSDELDVNLYELSTAAATMHLKQMGVLS</sequence>
<dbReference type="AlphaFoldDB" id="A0A1P8WQ16"/>
<evidence type="ECO:0000313" key="1">
    <source>
        <dbReference type="EMBL" id="APZ96147.1"/>
    </source>
</evidence>
<organism evidence="1 2">
    <name type="scientific">Fuerstiella marisgermanici</name>
    <dbReference type="NCBI Taxonomy" id="1891926"/>
    <lineage>
        <taxon>Bacteria</taxon>
        <taxon>Pseudomonadati</taxon>
        <taxon>Planctomycetota</taxon>
        <taxon>Planctomycetia</taxon>
        <taxon>Planctomycetales</taxon>
        <taxon>Planctomycetaceae</taxon>
        <taxon>Fuerstiella</taxon>
    </lineage>
</organism>
<dbReference type="SUPFAM" id="SSF55729">
    <property type="entry name" value="Acyl-CoA N-acyltransferases (Nat)"/>
    <property type="match status" value="1"/>
</dbReference>
<dbReference type="KEGG" id="fmr:Fuma_05815"/>
<dbReference type="OrthoDB" id="6064764at2"/>
<dbReference type="STRING" id="1891926.Fuma_05815"/>
<dbReference type="RefSeq" id="WP_077027210.1">
    <property type="nucleotide sequence ID" value="NZ_CP017641.1"/>
</dbReference>